<feature type="transmembrane region" description="Helical" evidence="1">
    <location>
        <begin position="73"/>
        <end position="90"/>
    </location>
</feature>
<dbReference type="EMBL" id="MN740994">
    <property type="protein sequence ID" value="QHU21976.1"/>
    <property type="molecule type" value="Genomic_DNA"/>
</dbReference>
<keyword evidence="1" id="KW-1133">Transmembrane helix</keyword>
<proteinExistence type="predicted"/>
<dbReference type="AlphaFoldDB" id="A0A6C0KXY0"/>
<sequence>MNSYSTNSLTSVHSTEPSLLVGFGKFFLVPMVLGLSLDMVSTQALGVKTCAFKDGETKCKVYGQTITGLTREFLRVIFQVLHILFALYYIEYLASYARGISSPVGIMGLAAFIMAQPDLFEDIRRLINSLLFKIKYDK</sequence>
<organism evidence="2">
    <name type="scientific">viral metagenome</name>
    <dbReference type="NCBI Taxonomy" id="1070528"/>
    <lineage>
        <taxon>unclassified sequences</taxon>
        <taxon>metagenomes</taxon>
        <taxon>organismal metagenomes</taxon>
    </lineage>
</organism>
<feature type="transmembrane region" description="Helical" evidence="1">
    <location>
        <begin position="20"/>
        <end position="40"/>
    </location>
</feature>
<reference evidence="2" key="1">
    <citation type="journal article" date="2020" name="Nature">
        <title>Giant virus diversity and host interactions through global metagenomics.</title>
        <authorList>
            <person name="Schulz F."/>
            <person name="Roux S."/>
            <person name="Paez-Espino D."/>
            <person name="Jungbluth S."/>
            <person name="Walsh D.A."/>
            <person name="Denef V.J."/>
            <person name="McMahon K.D."/>
            <person name="Konstantinidis K.T."/>
            <person name="Eloe-Fadrosh E.A."/>
            <person name="Kyrpides N.C."/>
            <person name="Woyke T."/>
        </authorList>
    </citation>
    <scope>NUCLEOTIDE SEQUENCE</scope>
    <source>
        <strain evidence="2">GVMAG-S-3300013286-35</strain>
    </source>
</reference>
<name>A0A6C0KXY0_9ZZZZ</name>
<accession>A0A6C0KXY0</accession>
<protein>
    <submittedName>
        <fullName evidence="2">Uncharacterized protein</fullName>
    </submittedName>
</protein>
<evidence type="ECO:0000256" key="1">
    <source>
        <dbReference type="SAM" id="Phobius"/>
    </source>
</evidence>
<evidence type="ECO:0000313" key="2">
    <source>
        <dbReference type="EMBL" id="QHU21976.1"/>
    </source>
</evidence>
<keyword evidence="1" id="KW-0472">Membrane</keyword>
<keyword evidence="1" id="KW-0812">Transmembrane</keyword>